<reference evidence="2 3" key="1">
    <citation type="journal article" date="2013" name="Genome Biol.">
        <title>The genome sequence of the most widely cultivated cacao type and its use to identify candidate genes regulating pod color.</title>
        <authorList>
            <person name="Motamayor J.C."/>
            <person name="Mockaitis K."/>
            <person name="Schmutz J."/>
            <person name="Haiminen N."/>
            <person name="Iii D.L."/>
            <person name="Cornejo O."/>
            <person name="Findley S.D."/>
            <person name="Zheng P."/>
            <person name="Utro F."/>
            <person name="Royaert S."/>
            <person name="Saski C."/>
            <person name="Jenkins J."/>
            <person name="Podicheti R."/>
            <person name="Zhao M."/>
            <person name="Scheffler B.E."/>
            <person name="Stack J.C."/>
            <person name="Feltus F.A."/>
            <person name="Mustiga G.M."/>
            <person name="Amores F."/>
            <person name="Phillips W."/>
            <person name="Marelli J.P."/>
            <person name="May G.D."/>
            <person name="Shapiro H."/>
            <person name="Ma J."/>
            <person name="Bustamante C.D."/>
            <person name="Schnell R.J."/>
            <person name="Main D."/>
            <person name="Gilbert D."/>
            <person name="Parida L."/>
            <person name="Kuhn D.N."/>
        </authorList>
    </citation>
    <scope>NUCLEOTIDE SEQUENCE [LARGE SCALE GENOMIC DNA]</scope>
    <source>
        <strain evidence="3">cv. Matina 1-6</strain>
    </source>
</reference>
<evidence type="ECO:0000259" key="1">
    <source>
        <dbReference type="Pfam" id="PF13456"/>
    </source>
</evidence>
<sequence>MPKAINYRWGSVVISISEDFTLAVNKNGRIADYGEWAEGRWVWMVNLTRQLFDLEITQWDEFEGLLKEFQLSRDEIVWKNEATGQCTAKSFCRDVLNDNDNANGLWKKVCVNLASRKGHLVTISLLIAMKCGGYGWVGVTGGEYIGLLQEMNGAVFEGKQWNADHCLEVARIRVATWANAKWPKEFPSVLDTYRQPSCKYRPKAREKGRKGIQWEKPRAGYMKCNVDGAARGCVADSNLAEVWAVKEALTIFLASRWKDEFCLIIESDSLNAVKWIVQPDTALWKMRQWLIQFEHIKENLIGWEIRHVLRKANQRADTLAKERCGFTI</sequence>
<dbReference type="CDD" id="cd06222">
    <property type="entry name" value="RNase_H_like"/>
    <property type="match status" value="1"/>
</dbReference>
<keyword evidence="3" id="KW-1185">Reference proteome</keyword>
<name>A0A061GU35_THECC</name>
<dbReference type="Gene3D" id="3.30.420.10">
    <property type="entry name" value="Ribonuclease H-like superfamily/Ribonuclease H"/>
    <property type="match status" value="1"/>
</dbReference>
<dbReference type="AlphaFoldDB" id="A0A061GU35"/>
<evidence type="ECO:0000313" key="3">
    <source>
        <dbReference type="Proteomes" id="UP000026915"/>
    </source>
</evidence>
<protein>
    <recommendedName>
        <fullName evidence="1">RNase H type-1 domain-containing protein</fullName>
    </recommendedName>
</protein>
<feature type="domain" description="RNase H type-1" evidence="1">
    <location>
        <begin position="235"/>
        <end position="322"/>
    </location>
</feature>
<proteinExistence type="predicted"/>
<dbReference type="Gramene" id="EOY30629">
    <property type="protein sequence ID" value="EOY30629"/>
    <property type="gene ID" value="TCM_037768"/>
</dbReference>
<dbReference type="Pfam" id="PF13456">
    <property type="entry name" value="RVT_3"/>
    <property type="match status" value="1"/>
</dbReference>
<dbReference type="GO" id="GO:0003676">
    <property type="term" value="F:nucleic acid binding"/>
    <property type="evidence" value="ECO:0007669"/>
    <property type="project" value="InterPro"/>
</dbReference>
<dbReference type="HOGENOM" id="CLU_1013411_0_0_1"/>
<dbReference type="InterPro" id="IPR012337">
    <property type="entry name" value="RNaseH-like_sf"/>
</dbReference>
<dbReference type="GO" id="GO:0004523">
    <property type="term" value="F:RNA-DNA hybrid ribonuclease activity"/>
    <property type="evidence" value="ECO:0007669"/>
    <property type="project" value="InterPro"/>
</dbReference>
<gene>
    <name evidence="2" type="ORF">TCM_037768</name>
</gene>
<organism evidence="2 3">
    <name type="scientific">Theobroma cacao</name>
    <name type="common">Cacao</name>
    <name type="synonym">Cocoa</name>
    <dbReference type="NCBI Taxonomy" id="3641"/>
    <lineage>
        <taxon>Eukaryota</taxon>
        <taxon>Viridiplantae</taxon>
        <taxon>Streptophyta</taxon>
        <taxon>Embryophyta</taxon>
        <taxon>Tracheophyta</taxon>
        <taxon>Spermatophyta</taxon>
        <taxon>Magnoliopsida</taxon>
        <taxon>eudicotyledons</taxon>
        <taxon>Gunneridae</taxon>
        <taxon>Pentapetalae</taxon>
        <taxon>rosids</taxon>
        <taxon>malvids</taxon>
        <taxon>Malvales</taxon>
        <taxon>Malvaceae</taxon>
        <taxon>Byttnerioideae</taxon>
        <taxon>Theobroma</taxon>
    </lineage>
</organism>
<dbReference type="Proteomes" id="UP000026915">
    <property type="component" value="Chromosome 9"/>
</dbReference>
<dbReference type="InterPro" id="IPR044730">
    <property type="entry name" value="RNase_H-like_dom_plant"/>
</dbReference>
<dbReference type="InParanoid" id="A0A061GU35"/>
<dbReference type="InterPro" id="IPR036397">
    <property type="entry name" value="RNaseH_sf"/>
</dbReference>
<evidence type="ECO:0000313" key="2">
    <source>
        <dbReference type="EMBL" id="EOY30629.1"/>
    </source>
</evidence>
<dbReference type="PANTHER" id="PTHR33033:SF121">
    <property type="entry name" value="POLYNUCLEOTIDYL TRANSFERASE, RIBONUCLEASE H-LIKE SUPERFAMILY PROTEIN"/>
    <property type="match status" value="1"/>
</dbReference>
<dbReference type="SUPFAM" id="SSF53098">
    <property type="entry name" value="Ribonuclease H-like"/>
    <property type="match status" value="1"/>
</dbReference>
<dbReference type="PANTHER" id="PTHR33033">
    <property type="entry name" value="POLYNUCLEOTIDYL TRANSFERASE, RIBONUCLEASE H-LIKE SUPERFAMILY PROTEIN-RELATED"/>
    <property type="match status" value="1"/>
</dbReference>
<dbReference type="EMBL" id="CM001887">
    <property type="protein sequence ID" value="EOY30629.1"/>
    <property type="molecule type" value="Genomic_DNA"/>
</dbReference>
<dbReference type="InterPro" id="IPR002156">
    <property type="entry name" value="RNaseH_domain"/>
</dbReference>
<accession>A0A061GU35</accession>